<organism evidence="2 3">
    <name type="scientific">Myotis davidii</name>
    <name type="common">David's myotis</name>
    <dbReference type="NCBI Taxonomy" id="225400"/>
    <lineage>
        <taxon>Eukaryota</taxon>
        <taxon>Metazoa</taxon>
        <taxon>Chordata</taxon>
        <taxon>Craniata</taxon>
        <taxon>Vertebrata</taxon>
        <taxon>Euteleostomi</taxon>
        <taxon>Mammalia</taxon>
        <taxon>Eutheria</taxon>
        <taxon>Laurasiatheria</taxon>
        <taxon>Chiroptera</taxon>
        <taxon>Yangochiroptera</taxon>
        <taxon>Vespertilionidae</taxon>
        <taxon>Myotis</taxon>
    </lineage>
</organism>
<name>L5LLI7_MYODS</name>
<evidence type="ECO:0000256" key="1">
    <source>
        <dbReference type="SAM" id="MobiDB-lite"/>
    </source>
</evidence>
<dbReference type="Proteomes" id="UP000010556">
    <property type="component" value="Unassembled WGS sequence"/>
</dbReference>
<keyword evidence="2" id="KW-0808">Transferase</keyword>
<keyword evidence="2" id="KW-0418">Kinase</keyword>
<accession>L5LLI7</accession>
<proteinExistence type="predicted"/>
<gene>
    <name evidence="2" type="ORF">MDA_GLEAN10004172</name>
</gene>
<dbReference type="EMBL" id="KB110668">
    <property type="protein sequence ID" value="ELK26846.1"/>
    <property type="molecule type" value="Genomic_DNA"/>
</dbReference>
<feature type="region of interest" description="Disordered" evidence="1">
    <location>
        <begin position="1"/>
        <end position="84"/>
    </location>
</feature>
<dbReference type="AlphaFoldDB" id="L5LLI7"/>
<evidence type="ECO:0000313" key="2">
    <source>
        <dbReference type="EMBL" id="ELK26846.1"/>
    </source>
</evidence>
<protein>
    <submittedName>
        <fullName evidence="2">Microtubule-associated serine/threonine-protein kinase 1</fullName>
    </submittedName>
</protein>
<evidence type="ECO:0000313" key="3">
    <source>
        <dbReference type="Proteomes" id="UP000010556"/>
    </source>
</evidence>
<keyword evidence="3" id="KW-1185">Reference proteome</keyword>
<feature type="compositionally biased region" description="Polar residues" evidence="1">
    <location>
        <begin position="7"/>
        <end position="40"/>
    </location>
</feature>
<dbReference type="GO" id="GO:0016301">
    <property type="term" value="F:kinase activity"/>
    <property type="evidence" value="ECO:0007669"/>
    <property type="project" value="UniProtKB-KW"/>
</dbReference>
<sequence length="84" mass="8551">MVEERTTQSGPRSKPTSPKLSPEAQTPSVAPTKNATSSTGPPAPPTPLLQATKPEVGLTSRCPAEAVPPSGLTKRAPCPMPPGP</sequence>
<reference evidence="3" key="1">
    <citation type="journal article" date="2013" name="Science">
        <title>Comparative analysis of bat genomes provides insight into the evolution of flight and immunity.</title>
        <authorList>
            <person name="Zhang G."/>
            <person name="Cowled C."/>
            <person name="Shi Z."/>
            <person name="Huang Z."/>
            <person name="Bishop-Lilly K.A."/>
            <person name="Fang X."/>
            <person name="Wynne J.W."/>
            <person name="Xiong Z."/>
            <person name="Baker M.L."/>
            <person name="Zhao W."/>
            <person name="Tachedjian M."/>
            <person name="Zhu Y."/>
            <person name="Zhou P."/>
            <person name="Jiang X."/>
            <person name="Ng J."/>
            <person name="Yang L."/>
            <person name="Wu L."/>
            <person name="Xiao J."/>
            <person name="Feng Y."/>
            <person name="Chen Y."/>
            <person name="Sun X."/>
            <person name="Zhang Y."/>
            <person name="Marsh G.A."/>
            <person name="Crameri G."/>
            <person name="Broder C.C."/>
            <person name="Frey K.G."/>
            <person name="Wang L.F."/>
            <person name="Wang J."/>
        </authorList>
    </citation>
    <scope>NUCLEOTIDE SEQUENCE [LARGE SCALE GENOMIC DNA]</scope>
</reference>